<dbReference type="GO" id="GO:0004630">
    <property type="term" value="F:phospholipase D activity"/>
    <property type="evidence" value="ECO:0007669"/>
    <property type="project" value="TreeGrafter"/>
</dbReference>
<dbReference type="PANTHER" id="PTHR18896:SF60">
    <property type="entry name" value="PHOSPHOLIPASE D"/>
    <property type="match status" value="1"/>
</dbReference>
<accession>A0A6L2K5P5</accession>
<evidence type="ECO:0000313" key="3">
    <source>
        <dbReference type="EMBL" id="GEU44683.1"/>
    </source>
</evidence>
<dbReference type="InterPro" id="IPR015679">
    <property type="entry name" value="PLipase_D_fam"/>
</dbReference>
<reference evidence="3" key="1">
    <citation type="journal article" date="2019" name="Sci. Rep.">
        <title>Draft genome of Tanacetum cinerariifolium, the natural source of mosquito coil.</title>
        <authorList>
            <person name="Yamashiro T."/>
            <person name="Shiraishi A."/>
            <person name="Satake H."/>
            <person name="Nakayama K."/>
        </authorList>
    </citation>
    <scope>NUCLEOTIDE SEQUENCE</scope>
</reference>
<comment type="caution">
    <text evidence="3">The sequence shown here is derived from an EMBL/GenBank/DDBJ whole genome shotgun (WGS) entry which is preliminary data.</text>
</comment>
<evidence type="ECO:0000256" key="1">
    <source>
        <dbReference type="ARBA" id="ARBA00022737"/>
    </source>
</evidence>
<name>A0A6L2K5P5_TANCI</name>
<organism evidence="3">
    <name type="scientific">Tanacetum cinerariifolium</name>
    <name type="common">Dalmatian daisy</name>
    <name type="synonym">Chrysanthemum cinerariifolium</name>
    <dbReference type="NCBI Taxonomy" id="118510"/>
    <lineage>
        <taxon>Eukaryota</taxon>
        <taxon>Viridiplantae</taxon>
        <taxon>Streptophyta</taxon>
        <taxon>Embryophyta</taxon>
        <taxon>Tracheophyta</taxon>
        <taxon>Spermatophyta</taxon>
        <taxon>Magnoliopsida</taxon>
        <taxon>eudicotyledons</taxon>
        <taxon>Gunneridae</taxon>
        <taxon>Pentapetalae</taxon>
        <taxon>asterids</taxon>
        <taxon>campanulids</taxon>
        <taxon>Asterales</taxon>
        <taxon>Asteraceae</taxon>
        <taxon>Asteroideae</taxon>
        <taxon>Anthemideae</taxon>
        <taxon>Anthemidinae</taxon>
        <taxon>Tanacetum</taxon>
    </lineage>
</organism>
<dbReference type="EMBL" id="BKCJ010001880">
    <property type="protein sequence ID" value="GEU44683.1"/>
    <property type="molecule type" value="Genomic_DNA"/>
</dbReference>
<gene>
    <name evidence="3" type="ORF">Tci_016661</name>
</gene>
<sequence>MYHWHEDALLKIDRISWILTPSSYQVPNDDSNGVSNDVPNEVPSDDPALFVSKEDNPENWHVQSGTSAPRQPWHDLHCKIDGPAAYDVLTNFEQRWRKATRWSEIGRRFKRMYHWHEDALLKIDRISWILTPSSYQVPNDDSNGVSNDVPNEVPIDDPALFVSKEDNPENWHVQDGVMQTHDEDTRKFFKHSSVHCVLCPRYASTKLSIIKQQVVGTLYTHHQKCVIVDTQAEGNHRKISAFIGGDCRMTAVGLPKQRRFYEGEDGRMIMAKNVNVIAREDTNITF</sequence>
<protein>
    <submittedName>
        <fullName evidence="3">Phospholipase D delta-like</fullName>
    </submittedName>
</protein>
<dbReference type="GO" id="GO:0009395">
    <property type="term" value="P:phospholipid catabolic process"/>
    <property type="evidence" value="ECO:0007669"/>
    <property type="project" value="TreeGrafter"/>
</dbReference>
<dbReference type="Gene3D" id="3.30.870.10">
    <property type="entry name" value="Endonuclease Chain A"/>
    <property type="match status" value="1"/>
</dbReference>
<proteinExistence type="predicted"/>
<dbReference type="AlphaFoldDB" id="A0A6L2K5P5"/>
<keyword evidence="2" id="KW-0443">Lipid metabolism</keyword>
<dbReference type="PANTHER" id="PTHR18896">
    <property type="entry name" value="PHOSPHOLIPASE D"/>
    <property type="match status" value="1"/>
</dbReference>
<dbReference type="SUPFAM" id="SSF56024">
    <property type="entry name" value="Phospholipase D/nuclease"/>
    <property type="match status" value="1"/>
</dbReference>
<dbReference type="GO" id="GO:0005886">
    <property type="term" value="C:plasma membrane"/>
    <property type="evidence" value="ECO:0007669"/>
    <property type="project" value="TreeGrafter"/>
</dbReference>
<keyword evidence="1" id="KW-0677">Repeat</keyword>
<evidence type="ECO:0000256" key="2">
    <source>
        <dbReference type="ARBA" id="ARBA00023098"/>
    </source>
</evidence>